<reference evidence="11" key="1">
    <citation type="journal article" date="2015" name="Nature">
        <title>Complex archaea that bridge the gap between prokaryotes and eukaryotes.</title>
        <authorList>
            <person name="Spang A."/>
            <person name="Saw J.H."/>
            <person name="Jorgensen S.L."/>
            <person name="Zaremba-Niedzwiedzka K."/>
            <person name="Martijn J."/>
            <person name="Lind A.E."/>
            <person name="van Eijk R."/>
            <person name="Schleper C."/>
            <person name="Guy L."/>
            <person name="Ettema T.J."/>
        </authorList>
    </citation>
    <scope>NUCLEOTIDE SEQUENCE</scope>
</reference>
<dbReference type="InterPro" id="IPR036393">
    <property type="entry name" value="AceGlu_kinase-like_sf"/>
</dbReference>
<comment type="catalytic activity">
    <reaction evidence="9">
        <text>isopentenyl phosphate + ATP = isopentenyl diphosphate + ADP</text>
        <dbReference type="Rhea" id="RHEA:33963"/>
        <dbReference type="ChEBI" id="CHEBI:30616"/>
        <dbReference type="ChEBI" id="CHEBI:65078"/>
        <dbReference type="ChEBI" id="CHEBI:128769"/>
        <dbReference type="ChEBI" id="CHEBI:456216"/>
        <dbReference type="EC" id="2.7.4.26"/>
    </reaction>
</comment>
<dbReference type="GO" id="GO:0102043">
    <property type="term" value="F:isopentenyl phosphate kinase activity"/>
    <property type="evidence" value="ECO:0007669"/>
    <property type="project" value="UniProtKB-EC"/>
</dbReference>
<keyword evidence="5" id="KW-0547">Nucleotide-binding</keyword>
<keyword evidence="8" id="KW-0414">Isoprene biosynthesis</keyword>
<evidence type="ECO:0000256" key="8">
    <source>
        <dbReference type="ARBA" id="ARBA00023229"/>
    </source>
</evidence>
<gene>
    <name evidence="11" type="ORF">LCGC14_0934000</name>
</gene>
<evidence type="ECO:0000256" key="3">
    <source>
        <dbReference type="ARBA" id="ARBA00017267"/>
    </source>
</evidence>
<dbReference type="PANTHER" id="PTHR43654:SF1">
    <property type="entry name" value="ISOPENTENYL PHOSPHATE KINASE"/>
    <property type="match status" value="1"/>
</dbReference>
<accession>A0A0F9P862</accession>
<keyword evidence="7" id="KW-0067">ATP-binding</keyword>
<dbReference type="GO" id="GO:0005524">
    <property type="term" value="F:ATP binding"/>
    <property type="evidence" value="ECO:0007669"/>
    <property type="project" value="UniProtKB-KW"/>
</dbReference>
<evidence type="ECO:0000256" key="2">
    <source>
        <dbReference type="ARBA" id="ARBA00012908"/>
    </source>
</evidence>
<dbReference type="GO" id="GO:0016114">
    <property type="term" value="P:terpenoid biosynthetic process"/>
    <property type="evidence" value="ECO:0007669"/>
    <property type="project" value="TreeGrafter"/>
</dbReference>
<keyword evidence="4" id="KW-0808">Transferase</keyword>
<feature type="domain" description="Aspartate/glutamate/uridylate kinase" evidence="10">
    <location>
        <begin position="12"/>
        <end position="252"/>
    </location>
</feature>
<dbReference type="GO" id="GO:0005829">
    <property type="term" value="C:cytosol"/>
    <property type="evidence" value="ECO:0007669"/>
    <property type="project" value="TreeGrafter"/>
</dbReference>
<dbReference type="InterPro" id="IPR001048">
    <property type="entry name" value="Asp/Glu/Uridylate_kinase"/>
</dbReference>
<evidence type="ECO:0000256" key="7">
    <source>
        <dbReference type="ARBA" id="ARBA00022840"/>
    </source>
</evidence>
<evidence type="ECO:0000256" key="5">
    <source>
        <dbReference type="ARBA" id="ARBA00022741"/>
    </source>
</evidence>
<dbReference type="InterPro" id="IPR024192">
    <property type="entry name" value="Fosfomycin_R_FomA-type"/>
</dbReference>
<evidence type="ECO:0000256" key="9">
    <source>
        <dbReference type="ARBA" id="ARBA00049063"/>
    </source>
</evidence>
<evidence type="ECO:0000256" key="6">
    <source>
        <dbReference type="ARBA" id="ARBA00022777"/>
    </source>
</evidence>
<dbReference type="AlphaFoldDB" id="A0A0F9P862"/>
<comment type="similarity">
    <text evidence="1">Belongs to the isopentenyl phosphate kinase family.</text>
</comment>
<organism evidence="11">
    <name type="scientific">marine sediment metagenome</name>
    <dbReference type="NCBI Taxonomy" id="412755"/>
    <lineage>
        <taxon>unclassified sequences</taxon>
        <taxon>metagenomes</taxon>
        <taxon>ecological metagenomes</taxon>
    </lineage>
</organism>
<dbReference type="PANTHER" id="PTHR43654">
    <property type="entry name" value="GLUTAMATE 5-KINASE"/>
    <property type="match status" value="1"/>
</dbReference>
<proteinExistence type="inferred from homology"/>
<name>A0A0F9P862_9ZZZZ</name>
<dbReference type="NCBIfam" id="NF040647">
    <property type="entry name" value="IPPK_Arch"/>
    <property type="match status" value="1"/>
</dbReference>
<dbReference type="SUPFAM" id="SSF53633">
    <property type="entry name" value="Carbamate kinase-like"/>
    <property type="match status" value="1"/>
</dbReference>
<dbReference type="Gene3D" id="3.40.1160.10">
    <property type="entry name" value="Acetylglutamate kinase-like"/>
    <property type="match status" value="1"/>
</dbReference>
<protein>
    <recommendedName>
        <fullName evidence="3">Isopentenyl phosphate kinase</fullName>
        <ecNumber evidence="2">2.7.4.26</ecNumber>
    </recommendedName>
</protein>
<comment type="caution">
    <text evidence="11">The sequence shown here is derived from an EMBL/GenBank/DDBJ whole genome shotgun (WGS) entry which is preliminary data.</text>
</comment>
<evidence type="ECO:0000313" key="11">
    <source>
        <dbReference type="EMBL" id="KKN20587.1"/>
    </source>
</evidence>
<evidence type="ECO:0000259" key="10">
    <source>
        <dbReference type="Pfam" id="PF00696"/>
    </source>
</evidence>
<evidence type="ECO:0000256" key="4">
    <source>
        <dbReference type="ARBA" id="ARBA00022679"/>
    </source>
</evidence>
<dbReference type="GO" id="GO:0016301">
    <property type="term" value="F:kinase activity"/>
    <property type="evidence" value="ECO:0007669"/>
    <property type="project" value="UniProtKB-KW"/>
</dbReference>
<dbReference type="Pfam" id="PF00696">
    <property type="entry name" value="AA_kinase"/>
    <property type="match status" value="1"/>
</dbReference>
<dbReference type="EMBL" id="LAZR01003227">
    <property type="protein sequence ID" value="KKN20587.1"/>
    <property type="molecule type" value="Genomic_DNA"/>
</dbReference>
<sequence length="277" mass="31276">MREFKLKKNNEVFLLKLGGSLLTDKNKPFSIREEVVKNAVQQIIEANEKLILIHGGGSFGHPLAKKYSIFEGLNPSIPNQILGLTETHQSMNKFNSYVINLFLESKYPTLSIQASSIFIKDSYSISTQSIEIIETALDLNILPILYGDIILDKRGSFSIISGDQIIFELCENLKRHPISKVIFVMETDGIFINDKESTKQSAKLAEKVYLNDLDCLDLADFEQKIDVTGGIVSKINIIKKICKFNIPVQLLNGLKERYIYKSLKNKEINCTNVLINS</sequence>
<evidence type="ECO:0000256" key="1">
    <source>
        <dbReference type="ARBA" id="ARBA00010540"/>
    </source>
</evidence>
<keyword evidence="6" id="KW-0418">Kinase</keyword>
<dbReference type="EC" id="2.7.4.26" evidence="2"/>
<dbReference type="PIRSF" id="PIRSF016496">
    <property type="entry name" value="Kin_FomA"/>
    <property type="match status" value="1"/>
</dbReference>